<dbReference type="InParanoid" id="D2VM27"/>
<dbReference type="STRING" id="5762.D2VM27"/>
<dbReference type="Pfam" id="PF10431">
    <property type="entry name" value="ClpB_D2-small"/>
    <property type="match status" value="1"/>
</dbReference>
<dbReference type="PRINTS" id="PR00300">
    <property type="entry name" value="CLPPROTEASEA"/>
</dbReference>
<evidence type="ECO:0000259" key="5">
    <source>
        <dbReference type="SMART" id="SM00382"/>
    </source>
</evidence>
<evidence type="ECO:0000313" key="7">
    <source>
        <dbReference type="EMBL" id="EFC42155.1"/>
    </source>
</evidence>
<dbReference type="EMBL" id="GG738881">
    <property type="protein sequence ID" value="EFC42155.1"/>
    <property type="molecule type" value="Genomic_DNA"/>
</dbReference>
<accession>D2VM27</accession>
<dbReference type="AlphaFoldDB" id="D2VM27"/>
<dbReference type="eggNOG" id="KOG1051">
    <property type="taxonomic scope" value="Eukaryota"/>
</dbReference>
<dbReference type="Pfam" id="PF07724">
    <property type="entry name" value="AAA_2"/>
    <property type="match status" value="1"/>
</dbReference>
<name>D2VM27_NAEGR</name>
<dbReference type="InterPro" id="IPR041546">
    <property type="entry name" value="ClpA/ClpB_AAA_lid"/>
</dbReference>
<dbReference type="SMART" id="SM00382">
    <property type="entry name" value="AAA"/>
    <property type="match status" value="1"/>
</dbReference>
<dbReference type="VEuPathDB" id="AmoebaDB:NAEGRDRAFT_50682"/>
<organism evidence="8">
    <name type="scientific">Naegleria gruberi</name>
    <name type="common">Amoeba</name>
    <dbReference type="NCBI Taxonomy" id="5762"/>
    <lineage>
        <taxon>Eukaryota</taxon>
        <taxon>Discoba</taxon>
        <taxon>Heterolobosea</taxon>
        <taxon>Tetramitia</taxon>
        <taxon>Eutetramitia</taxon>
        <taxon>Vahlkampfiidae</taxon>
        <taxon>Naegleria</taxon>
    </lineage>
</organism>
<sequence>MNGSNSKRTFFDFSEDDLKKMNKATNKPEVKGDELKKPDEHPTSLNSSHLAHSEGSESKMVVPKKRSMAVNPHEPLYVGENGVGRRSIIESLAYKITKNPENVPERLRNTKIIELSVDNLYGCNVTNNICTTFFNALKSLKVYDAFNYDLPPNPKLMSIEEKKAHLYGNNPPPTAHDEDVERLFNEMVESVQLYRENREKTNQPKILFIHQFYNMVDDYSYSFYDSVSSVLQPLLEKKRLKLVTCMTPSEYAKFTKNPLASHFEVIKVGEPNFATTLDIVTKKKEYLEASHGVFIDNDIVEEALLLSNRYIPLKANPMKCISVLDELASIVEKRGCSIPINVLELEDKIKKVSIDIDKKSDDDIDTSSLMKKLEKLKESYATKYSAWKAEYQALQSYRENRVRLIGLKKELGDCIASITSPDCESAKRASKIIEDDIPEVKASLKIFEKQSAKNKYVNNRATLDDLSVVISRMSGIPQKDLYFTTQKNHSLNNMESILEEQVIGQKQAISSISKTIRVAKLGLRDANKPQASLLFCGFSGVGKTELAKQIAKVVYGNENSVSVIDMTKYNTEFSVSGLIGTSAGYVGYDDGGELTNTIKKNPFQVIIFDEIEKAHSRVWNILLPVFEEGVCQNNYGESVSLKDTIIILTSNVGTKRLFQHKEEDKDLTQQEIFHEEIKETFAPEFLNRLDDIVIFNELSMHDLDKILSIQLRKLEERLSKKREIKIELSTEARQFLIFNSFDIQLGARPIKRNIQNYLSAPISDLFYQGKLDKHCTLKVDVDEKKLKVEVIVDEKKESQEKRKRNNDYDDLLELDHKLKNAIKSSNVE</sequence>
<feature type="domain" description="AAA+ ATPase" evidence="5">
    <location>
        <begin position="529"/>
        <end position="678"/>
    </location>
</feature>
<dbReference type="InterPro" id="IPR027417">
    <property type="entry name" value="P-loop_NTPase"/>
</dbReference>
<keyword evidence="2" id="KW-0547">Nucleotide-binding</keyword>
<dbReference type="SMART" id="SM01086">
    <property type="entry name" value="ClpB_D2-small"/>
    <property type="match status" value="1"/>
</dbReference>
<dbReference type="InterPro" id="IPR003593">
    <property type="entry name" value="AAA+_ATPase"/>
</dbReference>
<protein>
    <submittedName>
        <fullName evidence="7">Predicted protein</fullName>
    </submittedName>
</protein>
<dbReference type="Pfam" id="PF17871">
    <property type="entry name" value="AAA_lid_9"/>
    <property type="match status" value="1"/>
</dbReference>
<dbReference type="PANTHER" id="PTHR11638">
    <property type="entry name" value="ATP-DEPENDENT CLP PROTEASE"/>
    <property type="match status" value="1"/>
</dbReference>
<dbReference type="InterPro" id="IPR003959">
    <property type="entry name" value="ATPase_AAA_core"/>
</dbReference>
<evidence type="ECO:0000256" key="1">
    <source>
        <dbReference type="ARBA" id="ARBA00022737"/>
    </source>
</evidence>
<dbReference type="GO" id="GO:0005737">
    <property type="term" value="C:cytoplasm"/>
    <property type="evidence" value="ECO:0007669"/>
    <property type="project" value="TreeGrafter"/>
</dbReference>
<gene>
    <name evidence="7" type="ORF">NAEGRDRAFT_50682</name>
</gene>
<dbReference type="OMA" id="DMTKYNT"/>
<evidence type="ECO:0000259" key="6">
    <source>
        <dbReference type="SMART" id="SM01086"/>
    </source>
</evidence>
<keyword evidence="1" id="KW-0677">Repeat</keyword>
<feature type="domain" description="Clp ATPase C-terminal" evidence="6">
    <location>
        <begin position="698"/>
        <end position="788"/>
    </location>
</feature>
<evidence type="ECO:0000313" key="8">
    <source>
        <dbReference type="Proteomes" id="UP000006671"/>
    </source>
</evidence>
<dbReference type="KEGG" id="ngr:NAEGRDRAFT_50682"/>
<dbReference type="RefSeq" id="XP_002674899.1">
    <property type="nucleotide sequence ID" value="XM_002674853.1"/>
</dbReference>
<reference evidence="7 8" key="1">
    <citation type="journal article" date="2010" name="Cell">
        <title>The genome of Naegleria gruberi illuminates early eukaryotic versatility.</title>
        <authorList>
            <person name="Fritz-Laylin L.K."/>
            <person name="Prochnik S.E."/>
            <person name="Ginger M.L."/>
            <person name="Dacks J.B."/>
            <person name="Carpenter M.L."/>
            <person name="Field M.C."/>
            <person name="Kuo A."/>
            <person name="Paredez A."/>
            <person name="Chapman J."/>
            <person name="Pham J."/>
            <person name="Shu S."/>
            <person name="Neupane R."/>
            <person name="Cipriano M."/>
            <person name="Mancuso J."/>
            <person name="Tu H."/>
            <person name="Salamov A."/>
            <person name="Lindquist E."/>
            <person name="Shapiro H."/>
            <person name="Lucas S."/>
            <person name="Grigoriev I.V."/>
            <person name="Cande W.Z."/>
            <person name="Fulton C."/>
            <person name="Rokhsar D.S."/>
            <person name="Dawson S.C."/>
        </authorList>
    </citation>
    <scope>NUCLEOTIDE SEQUENCE [LARGE SCALE GENOMIC DNA]</scope>
    <source>
        <strain evidence="7 8">NEG-M</strain>
    </source>
</reference>
<proteinExistence type="predicted"/>
<dbReference type="OrthoDB" id="10258815at2759"/>
<dbReference type="GO" id="GO:0034605">
    <property type="term" value="P:cellular response to heat"/>
    <property type="evidence" value="ECO:0007669"/>
    <property type="project" value="TreeGrafter"/>
</dbReference>
<dbReference type="PANTHER" id="PTHR11638:SF18">
    <property type="entry name" value="HEAT SHOCK PROTEIN 104"/>
    <property type="match status" value="1"/>
</dbReference>
<evidence type="ECO:0000256" key="3">
    <source>
        <dbReference type="ARBA" id="ARBA00022840"/>
    </source>
</evidence>
<dbReference type="InterPro" id="IPR019489">
    <property type="entry name" value="Clp_ATPase_C"/>
</dbReference>
<dbReference type="CDD" id="cd19499">
    <property type="entry name" value="RecA-like_ClpB_Hsp104-like"/>
    <property type="match status" value="1"/>
</dbReference>
<dbReference type="GO" id="GO:0005524">
    <property type="term" value="F:ATP binding"/>
    <property type="evidence" value="ECO:0007669"/>
    <property type="project" value="UniProtKB-KW"/>
</dbReference>
<dbReference type="GO" id="GO:0016887">
    <property type="term" value="F:ATP hydrolysis activity"/>
    <property type="evidence" value="ECO:0007669"/>
    <property type="project" value="InterPro"/>
</dbReference>
<dbReference type="Proteomes" id="UP000006671">
    <property type="component" value="Unassembled WGS sequence"/>
</dbReference>
<feature type="compositionally biased region" description="Basic and acidic residues" evidence="4">
    <location>
        <begin position="16"/>
        <end position="42"/>
    </location>
</feature>
<dbReference type="SUPFAM" id="SSF52540">
    <property type="entry name" value="P-loop containing nucleoside triphosphate hydrolases"/>
    <property type="match status" value="2"/>
</dbReference>
<dbReference type="GeneID" id="8851800"/>
<dbReference type="Gene3D" id="1.10.8.60">
    <property type="match status" value="1"/>
</dbReference>
<dbReference type="InterPro" id="IPR050130">
    <property type="entry name" value="ClpA_ClpB"/>
</dbReference>
<dbReference type="InterPro" id="IPR001270">
    <property type="entry name" value="ClpA/B"/>
</dbReference>
<dbReference type="Gene3D" id="3.40.50.300">
    <property type="entry name" value="P-loop containing nucleotide triphosphate hydrolases"/>
    <property type="match status" value="3"/>
</dbReference>
<evidence type="ECO:0000256" key="2">
    <source>
        <dbReference type="ARBA" id="ARBA00022741"/>
    </source>
</evidence>
<evidence type="ECO:0000256" key="4">
    <source>
        <dbReference type="SAM" id="MobiDB-lite"/>
    </source>
</evidence>
<feature type="region of interest" description="Disordered" evidence="4">
    <location>
        <begin position="1"/>
        <end position="63"/>
    </location>
</feature>
<keyword evidence="3" id="KW-0067">ATP-binding</keyword>
<keyword evidence="8" id="KW-1185">Reference proteome</keyword>